<dbReference type="InterPro" id="IPR007588">
    <property type="entry name" value="Znf_FLYWCH"/>
</dbReference>
<dbReference type="GO" id="GO:0008270">
    <property type="term" value="F:zinc ion binding"/>
    <property type="evidence" value="ECO:0007669"/>
    <property type="project" value="UniProtKB-KW"/>
</dbReference>
<reference evidence="6 7" key="1">
    <citation type="submission" date="2015-01" db="EMBL/GenBank/DDBJ databases">
        <title>Evolution of Trichinella species and genotypes.</title>
        <authorList>
            <person name="Korhonen P.K."/>
            <person name="Edoardo P."/>
            <person name="Giuseppe L.R."/>
            <person name="Gasser R.B."/>
        </authorList>
    </citation>
    <scope>NUCLEOTIDE SEQUENCE [LARGE SCALE GENOMIC DNA]</scope>
    <source>
        <strain evidence="6">ISS1029</strain>
    </source>
</reference>
<dbReference type="EMBL" id="JYDP01000266">
    <property type="protein sequence ID" value="KRZ01708.1"/>
    <property type="molecule type" value="Genomic_DNA"/>
</dbReference>
<proteinExistence type="predicted"/>
<keyword evidence="1" id="KW-0479">Metal-binding</keyword>
<organism evidence="6 7">
    <name type="scientific">Trichinella zimbabwensis</name>
    <dbReference type="NCBI Taxonomy" id="268475"/>
    <lineage>
        <taxon>Eukaryota</taxon>
        <taxon>Metazoa</taxon>
        <taxon>Ecdysozoa</taxon>
        <taxon>Nematoda</taxon>
        <taxon>Enoplea</taxon>
        <taxon>Dorylaimia</taxon>
        <taxon>Trichinellida</taxon>
        <taxon>Trichinellidae</taxon>
        <taxon>Trichinella</taxon>
    </lineage>
</organism>
<keyword evidence="3" id="KW-0862">Zinc</keyword>
<dbReference type="InterPro" id="IPR018289">
    <property type="entry name" value="MULE_transposase_dom"/>
</dbReference>
<feature type="domain" description="FLYWCH-type" evidence="4">
    <location>
        <begin position="147"/>
        <end position="200"/>
    </location>
</feature>
<evidence type="ECO:0000313" key="6">
    <source>
        <dbReference type="EMBL" id="KRZ01708.1"/>
    </source>
</evidence>
<dbReference type="PANTHER" id="PTHR47160">
    <property type="entry name" value="PUTATIVE-RELATED"/>
    <property type="match status" value="1"/>
</dbReference>
<protein>
    <recommendedName>
        <fullName evidence="8">MULE transposase domain-containing protein</fullName>
    </recommendedName>
</protein>
<evidence type="ECO:0000256" key="1">
    <source>
        <dbReference type="ARBA" id="ARBA00022723"/>
    </source>
</evidence>
<dbReference type="Gene3D" id="2.20.25.240">
    <property type="match status" value="1"/>
</dbReference>
<sequence length="660" mass="75827">MLLATAFLPVPQVDTGVSLLEARTMGNLLALLQYFQQEWMTGERLPLWNVHNVNIRTNNHLEGWHNRLNRKAAKGHNGLYELLQILIAEQGVMDTLIRQVLSGNTTIGDLRRVNRVYVEKQQRVEQYTGEYTNGSRTLEQFLEALIQRGKRKVVFEGYSYVFDRATDAKELWRCEERGRCKARLHTVGDSVVRKVGSHCHELSAARAEAAVVVTRVKRRAQETMEMTAQVINQCTTSLSQAAQGALLTLRALKQMLRRRRNKLGTPLAAPTSLETLIIPEEFTTYAPHHGELVSFLLADSGPSPQRILIFGSQRKLAILRESRTWYVDGTFQSAPPLFCQIYVILAEALGGVHPVLYALLPDKSRSTYDRLFDMVKEIVPEANPRSISCDFEMAAFNAIRTAFPAVRLHGCLFHLAQNMRRHLCTLDLFTRYKNDADFALQAKMVVALTFVPTEGIEQAIDSLAGHLPDELQPLLDWFEDSYVGRRNRRGGGRRPPMFPMEMWSMYRRVVDGDCRTNNFTEAAHRRLKAELGMAHPTIWKLIDSLRKVQHARDLFYEQLVAGHQPPKKLKKYRDADNRIVRIVRQYIDRDIITKIVGLPTVKKKVQVLNTHKHRYLLLMWVIVSQTIPSCMKWEKNLKRHAEEEMKPVPRIYRRGQQCIC</sequence>
<dbReference type="AlphaFoldDB" id="A0A0V1GTU7"/>
<evidence type="ECO:0000313" key="7">
    <source>
        <dbReference type="Proteomes" id="UP000055024"/>
    </source>
</evidence>
<dbReference type="OrthoDB" id="6154864at2759"/>
<evidence type="ECO:0000259" key="5">
    <source>
        <dbReference type="Pfam" id="PF10551"/>
    </source>
</evidence>
<keyword evidence="7" id="KW-1185">Reference proteome</keyword>
<comment type="caution">
    <text evidence="6">The sequence shown here is derived from an EMBL/GenBank/DDBJ whole genome shotgun (WGS) entry which is preliminary data.</text>
</comment>
<name>A0A0V1GTU7_9BILA</name>
<dbReference type="STRING" id="268475.A0A0V1GTU7"/>
<gene>
    <name evidence="6" type="ORF">T11_12801</name>
</gene>
<dbReference type="Proteomes" id="UP000055024">
    <property type="component" value="Unassembled WGS sequence"/>
</dbReference>
<dbReference type="Pfam" id="PF10551">
    <property type="entry name" value="MULE"/>
    <property type="match status" value="1"/>
</dbReference>
<keyword evidence="2" id="KW-0863">Zinc-finger</keyword>
<dbReference type="PANTHER" id="PTHR47160:SF8">
    <property type="entry name" value="MULE TRANSPOSASE DOMAIN-CONTAINING PROTEIN"/>
    <property type="match status" value="1"/>
</dbReference>
<evidence type="ECO:0008006" key="8">
    <source>
        <dbReference type="Google" id="ProtNLM"/>
    </source>
</evidence>
<evidence type="ECO:0000256" key="3">
    <source>
        <dbReference type="ARBA" id="ARBA00022833"/>
    </source>
</evidence>
<dbReference type="Pfam" id="PF04500">
    <property type="entry name" value="FLYWCH"/>
    <property type="match status" value="1"/>
</dbReference>
<accession>A0A0V1GTU7</accession>
<feature type="domain" description="MULE transposase" evidence="5">
    <location>
        <begin position="325"/>
        <end position="418"/>
    </location>
</feature>
<evidence type="ECO:0000259" key="4">
    <source>
        <dbReference type="Pfam" id="PF04500"/>
    </source>
</evidence>
<evidence type="ECO:0000256" key="2">
    <source>
        <dbReference type="ARBA" id="ARBA00022771"/>
    </source>
</evidence>